<keyword evidence="4" id="KW-1185">Reference proteome</keyword>
<proteinExistence type="predicted"/>
<reference evidence="4" key="1">
    <citation type="submission" date="2017-04" db="EMBL/GenBank/DDBJ databases">
        <authorList>
            <person name="Varghese N."/>
            <person name="Submissions S."/>
        </authorList>
    </citation>
    <scope>NUCLEOTIDE SEQUENCE [LARGE SCALE GENOMIC DNA]</scope>
    <source>
        <strain evidence="4">DSM 16512</strain>
    </source>
</reference>
<dbReference type="EMBL" id="FWWZ01000001">
    <property type="protein sequence ID" value="SMC10144.1"/>
    <property type="molecule type" value="Genomic_DNA"/>
</dbReference>
<organism evidence="3 4">
    <name type="scientific">Nitratiruptor tergarcus DSM 16512</name>
    <dbReference type="NCBI Taxonomy" id="1069081"/>
    <lineage>
        <taxon>Bacteria</taxon>
        <taxon>Pseudomonadati</taxon>
        <taxon>Campylobacterota</taxon>
        <taxon>Epsilonproteobacteria</taxon>
        <taxon>Nautiliales</taxon>
        <taxon>Nitratiruptoraceae</taxon>
        <taxon>Nitratiruptor</taxon>
    </lineage>
</organism>
<protein>
    <submittedName>
        <fullName evidence="3">Glycosyltransferase involved in cell wall bisynthesis</fullName>
    </submittedName>
</protein>
<feature type="domain" description="Glycosyltransferase subfamily 4-like N-terminal" evidence="2">
    <location>
        <begin position="14"/>
        <end position="107"/>
    </location>
</feature>
<dbReference type="Pfam" id="PF00534">
    <property type="entry name" value="Glycos_transf_1"/>
    <property type="match status" value="1"/>
</dbReference>
<dbReference type="PANTHER" id="PTHR12526">
    <property type="entry name" value="GLYCOSYLTRANSFERASE"/>
    <property type="match status" value="1"/>
</dbReference>
<sequence>MKIMQFMASPKFVGAERSFVELCNELAKSDEVIAVVVKGCEYKDRFSKDVKVIELRSNPSRYNPLLYFEIANIIRQLQPDVVHTHSAKATQILYVLWKFMRFAFIATKRNSSLKATIFNKVPFAIGVSKEVVASIANPSKALVYNGIEPKPLGDVAKEDIFTMVAIGILQPRKGFAELIEAVKDLPFDFRVWIVGEGEQRGELQDFIEKFNLEKKVLLLGQREDTHLLQARAHLQIINSKREGFSRVLIEGFFYSDVVISTKVAGSIEMLPDIFLFDDPKEKIQEVSANYDFYKEQFGVLKKQYQKRFTLANVAREYRKIYKRVAGV</sequence>
<name>A0A1W1WUZ4_9BACT</name>
<dbReference type="AlphaFoldDB" id="A0A1W1WUZ4"/>
<dbReference type="Pfam" id="PF13439">
    <property type="entry name" value="Glyco_transf_4"/>
    <property type="match status" value="1"/>
</dbReference>
<feature type="domain" description="Glycosyl transferase family 1" evidence="1">
    <location>
        <begin position="158"/>
        <end position="270"/>
    </location>
</feature>
<dbReference type="GO" id="GO:0016757">
    <property type="term" value="F:glycosyltransferase activity"/>
    <property type="evidence" value="ECO:0007669"/>
    <property type="project" value="InterPro"/>
</dbReference>
<accession>A0A1W1WUZ4</accession>
<evidence type="ECO:0000313" key="4">
    <source>
        <dbReference type="Proteomes" id="UP000192602"/>
    </source>
</evidence>
<evidence type="ECO:0000313" key="3">
    <source>
        <dbReference type="EMBL" id="SMC10144.1"/>
    </source>
</evidence>
<evidence type="ECO:0000259" key="1">
    <source>
        <dbReference type="Pfam" id="PF00534"/>
    </source>
</evidence>
<dbReference type="Gene3D" id="3.40.50.2000">
    <property type="entry name" value="Glycogen Phosphorylase B"/>
    <property type="match status" value="2"/>
</dbReference>
<dbReference type="STRING" id="1069081.SAMN05660197_1983"/>
<evidence type="ECO:0000259" key="2">
    <source>
        <dbReference type="Pfam" id="PF13439"/>
    </source>
</evidence>
<dbReference type="Proteomes" id="UP000192602">
    <property type="component" value="Unassembled WGS sequence"/>
</dbReference>
<dbReference type="PANTHER" id="PTHR12526:SF630">
    <property type="entry name" value="GLYCOSYLTRANSFERASE"/>
    <property type="match status" value="1"/>
</dbReference>
<gene>
    <name evidence="3" type="ORF">SAMN05660197_1983</name>
</gene>
<dbReference type="SUPFAM" id="SSF53756">
    <property type="entry name" value="UDP-Glycosyltransferase/glycogen phosphorylase"/>
    <property type="match status" value="1"/>
</dbReference>
<dbReference type="InterPro" id="IPR001296">
    <property type="entry name" value="Glyco_trans_1"/>
</dbReference>
<dbReference type="InterPro" id="IPR028098">
    <property type="entry name" value="Glyco_trans_4-like_N"/>
</dbReference>
<keyword evidence="3" id="KW-0808">Transferase</keyword>
<dbReference type="OrthoDB" id="9807414at2"/>